<dbReference type="SUPFAM" id="SSF158472">
    <property type="entry name" value="HAMP domain-like"/>
    <property type="match status" value="1"/>
</dbReference>
<evidence type="ECO:0000256" key="4">
    <source>
        <dbReference type="ARBA" id="ARBA00022475"/>
    </source>
</evidence>
<dbReference type="SUPFAM" id="SSF55874">
    <property type="entry name" value="ATPase domain of HSP90 chaperone/DNA topoisomerase II/histidine kinase"/>
    <property type="match status" value="1"/>
</dbReference>
<evidence type="ECO:0000256" key="3">
    <source>
        <dbReference type="ARBA" id="ARBA00012438"/>
    </source>
</evidence>
<dbReference type="Pfam" id="PF00512">
    <property type="entry name" value="HisKA"/>
    <property type="match status" value="1"/>
</dbReference>
<dbReference type="AlphaFoldDB" id="A0A172ZKX2"/>
<dbReference type="GO" id="GO:0005524">
    <property type="term" value="F:ATP binding"/>
    <property type="evidence" value="ECO:0007669"/>
    <property type="project" value="UniProtKB-KW"/>
</dbReference>
<dbReference type="GO" id="GO:0005886">
    <property type="term" value="C:plasma membrane"/>
    <property type="evidence" value="ECO:0007669"/>
    <property type="project" value="UniProtKB-SubCell"/>
</dbReference>
<evidence type="ECO:0000256" key="11">
    <source>
        <dbReference type="ARBA" id="ARBA00022989"/>
    </source>
</evidence>
<dbReference type="RefSeq" id="WP_060536368.1">
    <property type="nucleotide sequence ID" value="NZ_CP013023.1"/>
</dbReference>
<evidence type="ECO:0000256" key="7">
    <source>
        <dbReference type="ARBA" id="ARBA00022692"/>
    </source>
</evidence>
<dbReference type="InterPro" id="IPR036097">
    <property type="entry name" value="HisK_dim/P_sf"/>
</dbReference>
<protein>
    <recommendedName>
        <fullName evidence="16">Heme sensor protein HssS</fullName>
        <ecNumber evidence="3">2.7.13.3</ecNumber>
    </recommendedName>
</protein>
<evidence type="ECO:0000256" key="18">
    <source>
        <dbReference type="SAM" id="Phobius"/>
    </source>
</evidence>
<keyword evidence="12" id="KW-0902">Two-component regulatory system</keyword>
<dbReference type="CDD" id="cd00082">
    <property type="entry name" value="HisKA"/>
    <property type="match status" value="1"/>
</dbReference>
<reference evidence="21 22" key="2">
    <citation type="journal article" date="2016" name="Int. J. Syst. Evol. Microbiol.">
        <title>Paenibacillus bovis sp. nov., isolated from raw yak (Bos grunniens) milk.</title>
        <authorList>
            <person name="Gao C."/>
            <person name="Han J."/>
            <person name="Liu Z."/>
            <person name="Xu X."/>
            <person name="Hang F."/>
            <person name="Wu Z."/>
        </authorList>
    </citation>
    <scope>NUCLEOTIDE SEQUENCE [LARGE SCALE GENOMIC DNA]</scope>
    <source>
        <strain evidence="21 22">BD3526</strain>
    </source>
</reference>
<comment type="subcellular location">
    <subcellularLocation>
        <location evidence="2">Cell membrane</location>
        <topology evidence="2">Multi-pass membrane protein</topology>
    </subcellularLocation>
</comment>
<dbReference type="GO" id="GO:0000155">
    <property type="term" value="F:phosphorelay sensor kinase activity"/>
    <property type="evidence" value="ECO:0007669"/>
    <property type="project" value="InterPro"/>
</dbReference>
<dbReference type="PROSITE" id="PS50885">
    <property type="entry name" value="HAMP"/>
    <property type="match status" value="1"/>
</dbReference>
<dbReference type="CDD" id="cd06225">
    <property type="entry name" value="HAMP"/>
    <property type="match status" value="1"/>
</dbReference>
<dbReference type="InterPro" id="IPR005467">
    <property type="entry name" value="His_kinase_dom"/>
</dbReference>
<feature type="domain" description="HAMP" evidence="20">
    <location>
        <begin position="266"/>
        <end position="318"/>
    </location>
</feature>
<proteinExistence type="predicted"/>
<keyword evidence="6" id="KW-0808">Transferase</keyword>
<evidence type="ECO:0000313" key="22">
    <source>
        <dbReference type="Proteomes" id="UP000078148"/>
    </source>
</evidence>
<dbReference type="SMART" id="SM00387">
    <property type="entry name" value="HATPase_c"/>
    <property type="match status" value="1"/>
</dbReference>
<keyword evidence="7 18" id="KW-0812">Transmembrane</keyword>
<evidence type="ECO:0000259" key="20">
    <source>
        <dbReference type="PROSITE" id="PS50885"/>
    </source>
</evidence>
<dbReference type="SMART" id="SM00304">
    <property type="entry name" value="HAMP"/>
    <property type="match status" value="1"/>
</dbReference>
<dbReference type="InterPro" id="IPR050398">
    <property type="entry name" value="HssS/ArlS-like"/>
</dbReference>
<keyword evidence="4" id="KW-1003">Cell membrane</keyword>
<evidence type="ECO:0000256" key="14">
    <source>
        <dbReference type="ARBA" id="ARBA00023136"/>
    </source>
</evidence>
<keyword evidence="10" id="KW-0067">ATP-binding</keyword>
<dbReference type="KEGG" id="pbv:AR543_21385"/>
<dbReference type="PANTHER" id="PTHR45528">
    <property type="entry name" value="SENSOR HISTIDINE KINASE CPXA"/>
    <property type="match status" value="1"/>
</dbReference>
<keyword evidence="13" id="KW-0843">Virulence</keyword>
<reference evidence="22" key="1">
    <citation type="submission" date="2015-10" db="EMBL/GenBank/DDBJ databases">
        <title>Genome of Paenibacillus bovis sp. nov.</title>
        <authorList>
            <person name="Wu Z."/>
            <person name="Gao C."/>
            <person name="Liu Z."/>
            <person name="Zheng H."/>
        </authorList>
    </citation>
    <scope>NUCLEOTIDE SEQUENCE [LARGE SCALE GENOMIC DNA]</scope>
    <source>
        <strain evidence="22">BD3526</strain>
    </source>
</reference>
<dbReference type="EC" id="2.7.13.3" evidence="3"/>
<dbReference type="InterPro" id="IPR003594">
    <property type="entry name" value="HATPase_dom"/>
</dbReference>
<evidence type="ECO:0000256" key="6">
    <source>
        <dbReference type="ARBA" id="ARBA00022679"/>
    </source>
</evidence>
<dbReference type="PANTHER" id="PTHR45528:SF11">
    <property type="entry name" value="HISTIDINE KINASE"/>
    <property type="match status" value="1"/>
</dbReference>
<keyword evidence="8" id="KW-0547">Nucleotide-binding</keyword>
<evidence type="ECO:0000256" key="5">
    <source>
        <dbReference type="ARBA" id="ARBA00022553"/>
    </source>
</evidence>
<keyword evidence="22" id="KW-1185">Reference proteome</keyword>
<dbReference type="Proteomes" id="UP000078148">
    <property type="component" value="Chromosome"/>
</dbReference>
<keyword evidence="14 18" id="KW-0472">Membrane</keyword>
<name>A0A172ZKX2_9BACL</name>
<dbReference type="Gene3D" id="3.30.565.10">
    <property type="entry name" value="Histidine kinase-like ATPase, C-terminal domain"/>
    <property type="match status" value="1"/>
</dbReference>
<evidence type="ECO:0000256" key="9">
    <source>
        <dbReference type="ARBA" id="ARBA00022777"/>
    </source>
</evidence>
<evidence type="ECO:0000256" key="12">
    <source>
        <dbReference type="ARBA" id="ARBA00023012"/>
    </source>
</evidence>
<organism evidence="21 22">
    <name type="scientific">Paenibacillus bovis</name>
    <dbReference type="NCBI Taxonomy" id="1616788"/>
    <lineage>
        <taxon>Bacteria</taxon>
        <taxon>Bacillati</taxon>
        <taxon>Bacillota</taxon>
        <taxon>Bacilli</taxon>
        <taxon>Bacillales</taxon>
        <taxon>Paenibacillaceae</taxon>
        <taxon>Paenibacillus</taxon>
    </lineage>
</organism>
<dbReference type="InterPro" id="IPR003660">
    <property type="entry name" value="HAMP_dom"/>
</dbReference>
<evidence type="ECO:0000259" key="19">
    <source>
        <dbReference type="PROSITE" id="PS50109"/>
    </source>
</evidence>
<dbReference type="InterPro" id="IPR003661">
    <property type="entry name" value="HisK_dim/P_dom"/>
</dbReference>
<gene>
    <name evidence="21" type="ORF">AR543_21385</name>
</gene>
<feature type="domain" description="Histidine kinase" evidence="19">
    <location>
        <begin position="326"/>
        <end position="537"/>
    </location>
</feature>
<dbReference type="SMART" id="SM00388">
    <property type="entry name" value="HisKA"/>
    <property type="match status" value="1"/>
</dbReference>
<evidence type="ECO:0000256" key="10">
    <source>
        <dbReference type="ARBA" id="ARBA00022840"/>
    </source>
</evidence>
<dbReference type="PRINTS" id="PR00344">
    <property type="entry name" value="BCTRLSENSOR"/>
</dbReference>
<dbReference type="Gene3D" id="1.10.287.130">
    <property type="match status" value="1"/>
</dbReference>
<dbReference type="Gene3D" id="6.10.340.10">
    <property type="match status" value="1"/>
</dbReference>
<evidence type="ECO:0000256" key="2">
    <source>
        <dbReference type="ARBA" id="ARBA00004651"/>
    </source>
</evidence>
<dbReference type="PROSITE" id="PS50109">
    <property type="entry name" value="HIS_KIN"/>
    <property type="match status" value="1"/>
</dbReference>
<evidence type="ECO:0000256" key="1">
    <source>
        <dbReference type="ARBA" id="ARBA00000085"/>
    </source>
</evidence>
<dbReference type="FunFam" id="1.10.287.130:FF:000001">
    <property type="entry name" value="Two-component sensor histidine kinase"/>
    <property type="match status" value="1"/>
</dbReference>
<sequence length="541" mass="59431">MKNIYSQLVLTFILVIVASFVVTLLLSDWVFQRQQVNFVEDRILTDARAMADIQSSLPESMMQKYLDSQGGQLQIVVVGENGSEYRSTGDGPGGPPGLSSSPSSTNSSNTSPSRTAQQSDESESSSLPAATGNDSQLSADRSSSAAPASGNGGNGNPPPDNDPAGQWVIPEQVQQLVLKGQTYHPANSQDNKAPGVPSLNFFFNTKSSEDKTPRYVGVPFERNGEHYALFVRPSPGHFVNQFNNWMILVLSVMLVTGVLLFLFAARLIARPINKLSEATRLVAQGDYSVRVNLKRRDEIGELGNNFNQMTSQLSKIEAMRQEFVSNVSHEIQTPLTSIRGFAGALRDSATEEQVRHLQIIEQESERLSKLSSNLLKLASLDVVKLNTRPFRLDEQIRMSVVSCVPMWMAKQIDLSADLDKIQFTGDEDLLSQVWMNLLSNAIKFTPDHGNIYITLTQDEQWIQVSVQDTGCGITEEHRQHIFERFYKADTSRNSATGGNGLGLSIVHKIVGLHGGRIEVDSAPEQGTIMRVYLPGDAGTTV</sequence>
<feature type="region of interest" description="Disordered" evidence="17">
    <location>
        <begin position="82"/>
        <end position="166"/>
    </location>
</feature>
<feature type="compositionally biased region" description="Low complexity" evidence="17">
    <location>
        <begin position="97"/>
        <end position="113"/>
    </location>
</feature>
<evidence type="ECO:0000256" key="16">
    <source>
        <dbReference type="ARBA" id="ARBA00040841"/>
    </source>
</evidence>
<dbReference type="EMBL" id="CP013023">
    <property type="protein sequence ID" value="ANF98295.1"/>
    <property type="molecule type" value="Genomic_DNA"/>
</dbReference>
<dbReference type="Pfam" id="PF00672">
    <property type="entry name" value="HAMP"/>
    <property type="match status" value="1"/>
</dbReference>
<dbReference type="STRING" id="1616788.AR543_21385"/>
<feature type="transmembrane region" description="Helical" evidence="18">
    <location>
        <begin position="245"/>
        <end position="265"/>
    </location>
</feature>
<keyword evidence="9" id="KW-0418">Kinase</keyword>
<evidence type="ECO:0000256" key="15">
    <source>
        <dbReference type="ARBA" id="ARBA00037219"/>
    </source>
</evidence>
<evidence type="ECO:0000256" key="8">
    <source>
        <dbReference type="ARBA" id="ARBA00022741"/>
    </source>
</evidence>
<dbReference type="FunFam" id="3.30.565.10:FF:000006">
    <property type="entry name" value="Sensor histidine kinase WalK"/>
    <property type="match status" value="1"/>
</dbReference>
<evidence type="ECO:0000256" key="17">
    <source>
        <dbReference type="SAM" id="MobiDB-lite"/>
    </source>
</evidence>
<evidence type="ECO:0000256" key="13">
    <source>
        <dbReference type="ARBA" id="ARBA00023026"/>
    </source>
</evidence>
<comment type="catalytic activity">
    <reaction evidence="1">
        <text>ATP + protein L-histidine = ADP + protein N-phospho-L-histidine.</text>
        <dbReference type="EC" id="2.7.13.3"/>
    </reaction>
</comment>
<dbReference type="CDD" id="cd00075">
    <property type="entry name" value="HATPase"/>
    <property type="match status" value="1"/>
</dbReference>
<dbReference type="OrthoDB" id="9813151at2"/>
<feature type="compositionally biased region" description="Polar residues" evidence="17">
    <location>
        <begin position="114"/>
        <end position="137"/>
    </location>
</feature>
<dbReference type="Pfam" id="PF02518">
    <property type="entry name" value="HATPase_c"/>
    <property type="match status" value="1"/>
</dbReference>
<evidence type="ECO:0000313" key="21">
    <source>
        <dbReference type="EMBL" id="ANF98295.1"/>
    </source>
</evidence>
<dbReference type="InterPro" id="IPR036890">
    <property type="entry name" value="HATPase_C_sf"/>
</dbReference>
<accession>A0A172ZKX2</accession>
<feature type="compositionally biased region" description="Low complexity" evidence="17">
    <location>
        <begin position="138"/>
        <end position="149"/>
    </location>
</feature>
<dbReference type="InterPro" id="IPR004358">
    <property type="entry name" value="Sig_transdc_His_kin-like_C"/>
</dbReference>
<comment type="function">
    <text evidence="15">Member of the two-component regulatory system HssS/HssR involved in intracellular heme homeostasis and tempering of staphylococcal virulence. HssS functions as a heme sensor histidine kinase which is autophosphorylated at a histidine residue and transfers its phosphate group to an aspartate residue of HssR. HssR/HssS activates the expression of hrtAB, an efflux pump, in response to extracellular heme, hemin, hemoglobin or blood.</text>
</comment>
<dbReference type="SUPFAM" id="SSF47384">
    <property type="entry name" value="Homodimeric domain of signal transducing histidine kinase"/>
    <property type="match status" value="1"/>
</dbReference>
<keyword evidence="11 18" id="KW-1133">Transmembrane helix</keyword>
<keyword evidence="5" id="KW-0597">Phosphoprotein</keyword>